<feature type="transmembrane region" description="Helical" evidence="1">
    <location>
        <begin position="156"/>
        <end position="175"/>
    </location>
</feature>
<keyword evidence="4" id="KW-1185">Reference proteome</keyword>
<feature type="transmembrane region" description="Helical" evidence="1">
    <location>
        <begin position="81"/>
        <end position="99"/>
    </location>
</feature>
<name>A0A975TX00_9RHOB</name>
<sequence length="182" mass="19704">MIHTGLSRYIGFAALGCGVIATVIYVLMISVTLVHIEAVSGQVPFDMRPLGYDPTDAATLLEALGAEGRAYYLRYQITLDTLYPAMLALTLIATFIWLGRRMPGSKLVRPGIILSVGCAVFDYVENIGIAAMIWSWPEVSIPLVYAASTATLVKSVLTTLAVLLALLIGFLWVRLPKADLCP</sequence>
<dbReference type="EMBL" id="JAIMBW010000001">
    <property type="protein sequence ID" value="MBY4892502.1"/>
    <property type="molecule type" value="Genomic_DNA"/>
</dbReference>
<feature type="transmembrane region" description="Helical" evidence="1">
    <location>
        <begin position="111"/>
        <end position="136"/>
    </location>
</feature>
<organism evidence="3">
    <name type="scientific">Gymnodinialimonas phycosphaerae</name>
    <dbReference type="NCBI Taxonomy" id="2841589"/>
    <lineage>
        <taxon>Bacteria</taxon>
        <taxon>Pseudomonadati</taxon>
        <taxon>Pseudomonadota</taxon>
        <taxon>Alphaproteobacteria</taxon>
        <taxon>Rhodobacterales</taxon>
        <taxon>Paracoccaceae</taxon>
        <taxon>Gymnodinialimonas</taxon>
    </lineage>
</organism>
<protein>
    <submittedName>
        <fullName evidence="3">Uncharacterized protein</fullName>
    </submittedName>
</protein>
<gene>
    <name evidence="2" type="ORF">KUL25_06970</name>
    <name evidence="3" type="ORF">KUL25_06975</name>
</gene>
<keyword evidence="1" id="KW-1133">Transmembrane helix</keyword>
<evidence type="ECO:0000313" key="3">
    <source>
        <dbReference type="EMBL" id="QXL89249.1"/>
    </source>
</evidence>
<dbReference type="Proteomes" id="UP000693972">
    <property type="component" value="Unassembled WGS sequence"/>
</dbReference>
<reference evidence="3 4" key="1">
    <citation type="submission" date="2021-07" db="EMBL/GenBank/DDBJ databases">
        <title>Karlodiniumbacter phycospheric gen. nov., sp. nov., a phycosphere bacterium isolated from karlodinium veneficum.</title>
        <authorList>
            <person name="Peng Y."/>
            <person name="Jiang L."/>
            <person name="Lee J."/>
        </authorList>
    </citation>
    <scope>NUCLEOTIDE SEQUENCE</scope>
    <source>
        <strain evidence="3 4">N5</strain>
    </source>
</reference>
<evidence type="ECO:0000313" key="4">
    <source>
        <dbReference type="Proteomes" id="UP000693972"/>
    </source>
</evidence>
<accession>A0A975TX00</accession>
<evidence type="ECO:0000256" key="1">
    <source>
        <dbReference type="SAM" id="Phobius"/>
    </source>
</evidence>
<evidence type="ECO:0000313" key="2">
    <source>
        <dbReference type="EMBL" id="MBY4892502.1"/>
    </source>
</evidence>
<keyword evidence="1" id="KW-0472">Membrane</keyword>
<dbReference type="RefSeq" id="WP_257892290.1">
    <property type="nucleotide sequence ID" value="NZ_JAIMBW010000001.1"/>
</dbReference>
<dbReference type="AlphaFoldDB" id="A0A975TX00"/>
<dbReference type="EMBL" id="CP078073">
    <property type="protein sequence ID" value="QXL89249.1"/>
    <property type="molecule type" value="Genomic_DNA"/>
</dbReference>
<feature type="transmembrane region" description="Helical" evidence="1">
    <location>
        <begin position="12"/>
        <end position="36"/>
    </location>
</feature>
<proteinExistence type="predicted"/>
<keyword evidence="1" id="KW-0812">Transmembrane</keyword>